<dbReference type="Pfam" id="PF00884">
    <property type="entry name" value="Sulfatase"/>
    <property type="match status" value="1"/>
</dbReference>
<organism evidence="7 8">
    <name type="scientific">Thalassovita gelatinovora</name>
    <name type="common">Thalassobius gelatinovorus</name>
    <dbReference type="NCBI Taxonomy" id="53501"/>
    <lineage>
        <taxon>Bacteria</taxon>
        <taxon>Pseudomonadati</taxon>
        <taxon>Pseudomonadota</taxon>
        <taxon>Alphaproteobacteria</taxon>
        <taxon>Rhodobacterales</taxon>
        <taxon>Roseobacteraceae</taxon>
        <taxon>Thalassovita</taxon>
    </lineage>
</organism>
<dbReference type="InterPro" id="IPR050738">
    <property type="entry name" value="Sulfatase"/>
</dbReference>
<keyword evidence="3 7" id="KW-0378">Hydrolase</keyword>
<keyword evidence="2" id="KW-0479">Metal-binding</keyword>
<keyword evidence="4" id="KW-0106">Calcium</keyword>
<dbReference type="SUPFAM" id="SSF53649">
    <property type="entry name" value="Alkaline phosphatase-like"/>
    <property type="match status" value="1"/>
</dbReference>
<dbReference type="RefSeq" id="WP_058263701.1">
    <property type="nucleotide sequence ID" value="NZ_CP051181.1"/>
</dbReference>
<dbReference type="OrthoDB" id="9803751at2"/>
<sequence length="430" mass="46397">MHIYKIAAVALALCLPCAGHAAPNILLIIADDMGLDTSRCYAVGDQQANMPILEQLCAEGLVFDQAYSAPVCSPTRATIMTGKYGFRTGVGGAIPPRGGSGLSPDEFSLFDALNETEYASAVVGKWHLASSPDDLDHPAEMGVTDYFGMISGGVRSYYNWQGVENGTRNDVDGYTTTVLTDRAINWIGERQTPWFLWLAYNAPHTPFHVPPRTLYTGENLKDDETAIRENPLPYYNAMLEALDTEVGRLFDSMSDETRENTIVIFIGDNGTPGQVSRQLYGARRSKGSIYQGGTAVPMIVSGPGVEGGRTEALVNTTDLNATILALAGADPDGAVSDGIDLNTILKGETGSREFAYVEHFGDGGMPVDVMGWAIRDAQYMLVAPDGDAEQMFDIANDPLSQFDLLSATLTPELNQRVLALRAAYQDLRGD</sequence>
<dbReference type="PROSITE" id="PS00523">
    <property type="entry name" value="SULFATASE_1"/>
    <property type="match status" value="1"/>
</dbReference>
<evidence type="ECO:0000256" key="4">
    <source>
        <dbReference type="ARBA" id="ARBA00022837"/>
    </source>
</evidence>
<dbReference type="InterPro" id="IPR024607">
    <property type="entry name" value="Sulfatase_CS"/>
</dbReference>
<proteinExistence type="inferred from homology"/>
<evidence type="ECO:0000256" key="5">
    <source>
        <dbReference type="SAM" id="SignalP"/>
    </source>
</evidence>
<name>A0A0P1G3F3_THAGE</name>
<dbReference type="PANTHER" id="PTHR42693:SF53">
    <property type="entry name" value="ENDO-4-O-SULFATASE"/>
    <property type="match status" value="1"/>
</dbReference>
<keyword evidence="8" id="KW-1185">Reference proteome</keyword>
<accession>A0A0P1G3F3</accession>
<keyword evidence="5" id="KW-0732">Signal</keyword>
<feature type="signal peptide" evidence="5">
    <location>
        <begin position="1"/>
        <end position="21"/>
    </location>
</feature>
<dbReference type="GO" id="GO:0046872">
    <property type="term" value="F:metal ion binding"/>
    <property type="evidence" value="ECO:0007669"/>
    <property type="project" value="UniProtKB-KW"/>
</dbReference>
<dbReference type="InterPro" id="IPR000917">
    <property type="entry name" value="Sulfatase_N"/>
</dbReference>
<dbReference type="Proteomes" id="UP000051587">
    <property type="component" value="Unassembled WGS sequence"/>
</dbReference>
<dbReference type="Gene3D" id="3.40.720.10">
    <property type="entry name" value="Alkaline Phosphatase, subunit A"/>
    <property type="match status" value="1"/>
</dbReference>
<evidence type="ECO:0000256" key="2">
    <source>
        <dbReference type="ARBA" id="ARBA00022723"/>
    </source>
</evidence>
<dbReference type="EMBL" id="CYSA01000026">
    <property type="protein sequence ID" value="CUH67428.1"/>
    <property type="molecule type" value="Genomic_DNA"/>
</dbReference>
<evidence type="ECO:0000313" key="8">
    <source>
        <dbReference type="Proteomes" id="UP000051587"/>
    </source>
</evidence>
<evidence type="ECO:0000256" key="1">
    <source>
        <dbReference type="ARBA" id="ARBA00008779"/>
    </source>
</evidence>
<comment type="similarity">
    <text evidence="1">Belongs to the sulfatase family.</text>
</comment>
<reference evidence="7 8" key="1">
    <citation type="submission" date="2015-09" db="EMBL/GenBank/DDBJ databases">
        <authorList>
            <consortium name="Swine Surveillance"/>
        </authorList>
    </citation>
    <scope>NUCLEOTIDE SEQUENCE [LARGE SCALE GENOMIC DNA]</scope>
    <source>
        <strain evidence="7 8">CECT 4357</strain>
    </source>
</reference>
<evidence type="ECO:0000313" key="7">
    <source>
        <dbReference type="EMBL" id="CUH67428.1"/>
    </source>
</evidence>
<dbReference type="InterPro" id="IPR017850">
    <property type="entry name" value="Alkaline_phosphatase_core_sf"/>
</dbReference>
<dbReference type="AlphaFoldDB" id="A0A0P1G3F3"/>
<dbReference type="PANTHER" id="PTHR42693">
    <property type="entry name" value="ARYLSULFATASE FAMILY MEMBER"/>
    <property type="match status" value="1"/>
</dbReference>
<dbReference type="GO" id="GO:0004065">
    <property type="term" value="F:arylsulfatase activity"/>
    <property type="evidence" value="ECO:0007669"/>
    <property type="project" value="UniProtKB-EC"/>
</dbReference>
<feature type="domain" description="Sulfatase N-terminal" evidence="6">
    <location>
        <begin position="23"/>
        <end position="329"/>
    </location>
</feature>
<feature type="chain" id="PRO_5006063036" evidence="5">
    <location>
        <begin position="22"/>
        <end position="430"/>
    </location>
</feature>
<dbReference type="EC" id="3.1.6.1" evidence="7"/>
<protein>
    <submittedName>
        <fullName evidence="7">Arylsulfatase</fullName>
        <ecNumber evidence="7">3.1.6.1</ecNumber>
    </submittedName>
</protein>
<dbReference type="STRING" id="53501.SAMN04488043_101257"/>
<gene>
    <name evidence="7" type="primary">atsA</name>
    <name evidence="7" type="ORF">TG4357_03002</name>
</gene>
<evidence type="ECO:0000256" key="3">
    <source>
        <dbReference type="ARBA" id="ARBA00022801"/>
    </source>
</evidence>
<evidence type="ECO:0000259" key="6">
    <source>
        <dbReference type="Pfam" id="PF00884"/>
    </source>
</evidence>